<protein>
    <submittedName>
        <fullName evidence="2">Uncharacterized protein</fullName>
    </submittedName>
</protein>
<proteinExistence type="predicted"/>
<name>A0A024GI52_9STRA</name>
<evidence type="ECO:0000256" key="1">
    <source>
        <dbReference type="SAM" id="MobiDB-lite"/>
    </source>
</evidence>
<evidence type="ECO:0000313" key="2">
    <source>
        <dbReference type="EMBL" id="CCI46568.1"/>
    </source>
</evidence>
<accession>A0A024GI52</accession>
<organism evidence="2 3">
    <name type="scientific">Albugo candida</name>
    <dbReference type="NCBI Taxonomy" id="65357"/>
    <lineage>
        <taxon>Eukaryota</taxon>
        <taxon>Sar</taxon>
        <taxon>Stramenopiles</taxon>
        <taxon>Oomycota</taxon>
        <taxon>Peronosporomycetes</taxon>
        <taxon>Albuginales</taxon>
        <taxon>Albuginaceae</taxon>
        <taxon>Albugo</taxon>
    </lineage>
</organism>
<dbReference type="EMBL" id="CAIX01000132">
    <property type="protein sequence ID" value="CCI46568.1"/>
    <property type="molecule type" value="Genomic_DNA"/>
</dbReference>
<dbReference type="Proteomes" id="UP000053237">
    <property type="component" value="Unassembled WGS sequence"/>
</dbReference>
<reference evidence="2 3" key="1">
    <citation type="submission" date="2012-05" db="EMBL/GenBank/DDBJ databases">
        <title>Recombination and specialization in a pathogen metapopulation.</title>
        <authorList>
            <person name="Gardiner A."/>
            <person name="Kemen E."/>
            <person name="Schultz-Larsen T."/>
            <person name="MacLean D."/>
            <person name="Van Oosterhout C."/>
            <person name="Jones J.D.G."/>
        </authorList>
    </citation>
    <scope>NUCLEOTIDE SEQUENCE [LARGE SCALE GENOMIC DNA]</scope>
    <source>
        <strain evidence="2 3">Ac Nc2</strain>
    </source>
</reference>
<gene>
    <name evidence="2" type="ORF">BN9_075110</name>
</gene>
<feature type="compositionally biased region" description="Basic and acidic residues" evidence="1">
    <location>
        <begin position="166"/>
        <end position="182"/>
    </location>
</feature>
<keyword evidence="3" id="KW-1185">Reference proteome</keyword>
<sequence length="240" mass="26904">MRCFVLYHVTSEEIEYVDLVSDEISYNAFEMEVSTEEILLKDLQNAFPLGSNFHFSFQNEFGVYIDLLTPNATIPLLSNSKVIARATPLLSTPLCVCEGQVGKVHGRKWERNEARREAFETGTHDFRKKKEEGSLSDRKWRTQSADCTRKEAIQSSNLERPVTSNLEDRNSTASSKVEDRASHGFLRKQTEQAYDFAKSMSADEAKKLAAETAKKAKKWGGSLLSSLNATINTAKGAPRA</sequence>
<comment type="caution">
    <text evidence="2">The sequence shown here is derived from an EMBL/GenBank/DDBJ whole genome shotgun (WGS) entry which is preliminary data.</text>
</comment>
<evidence type="ECO:0000313" key="3">
    <source>
        <dbReference type="Proteomes" id="UP000053237"/>
    </source>
</evidence>
<dbReference type="OrthoDB" id="10654921at2759"/>
<feature type="compositionally biased region" description="Polar residues" evidence="1">
    <location>
        <begin position="154"/>
        <end position="165"/>
    </location>
</feature>
<feature type="region of interest" description="Disordered" evidence="1">
    <location>
        <begin position="154"/>
        <end position="184"/>
    </location>
</feature>
<dbReference type="InParanoid" id="A0A024GI52"/>
<dbReference type="AlphaFoldDB" id="A0A024GI52"/>